<accession>U4PHB3</accession>
<dbReference type="InterPro" id="IPR014883">
    <property type="entry name" value="VRR_NUC"/>
</dbReference>
<sequence>MTESQEQTCLFQWAGYQQVEFEELKLLHHVPNGEKRDKRTAVGLKRQGVKAGVPDVVLPCGRGGYFGLYIELKVGKNKTSDNQKQWIRDLKEQNYLVEVCYGWREAAEVLLNYIKQPKTVVKEVVKDEI</sequence>
<comment type="cofactor">
    <cofactor evidence="1">
        <name>Mg(2+)</name>
        <dbReference type="ChEBI" id="CHEBI:18420"/>
    </cofactor>
</comment>
<dbReference type="HOGENOM" id="CLU_129193_0_0_9"/>
<accession>B2TRT8</accession>
<evidence type="ECO:0000256" key="3">
    <source>
        <dbReference type="ARBA" id="ARBA00022801"/>
    </source>
</evidence>
<dbReference type="PATRIC" id="fig|935198.13.peg.2235"/>
<dbReference type="SMART" id="SM00990">
    <property type="entry name" value="VRR_NUC"/>
    <property type="match status" value="1"/>
</dbReference>
<keyword evidence="3" id="KW-0378">Hydrolase</keyword>
<evidence type="ECO:0000256" key="1">
    <source>
        <dbReference type="ARBA" id="ARBA00001946"/>
    </source>
</evidence>
<reference evidence="5" key="1">
    <citation type="submission" date="2009-06" db="EMBL/GenBank/DDBJ databases">
        <authorList>
            <consortium name="US DOE Joint Genome Institute (JGI-PGF)"/>
            <person name="Lucas S."/>
            <person name="Copeland A."/>
            <person name="Lapidus A."/>
            <person name="Glavina del Rio T."/>
            <person name="Dalin E."/>
            <person name="Tice H."/>
            <person name="Bruce D."/>
            <person name="Goodwin L."/>
            <person name="Pitluck S."/>
            <person name="Kyrpides N."/>
            <person name="Mavromatis K."/>
            <person name="Ivanova N."/>
            <person name="Saunders E."/>
            <person name="Brettin T."/>
            <person name="Detter J.C."/>
            <person name="Han C."/>
            <person name="Larimer F."/>
            <person name="Land M."/>
            <person name="Hauser L."/>
            <person name="Markowitz V."/>
            <person name="Cheng J.-F."/>
            <person name="Hugenholtz P."/>
            <person name="Woyke T."/>
            <person name="Wu D."/>
            <person name="Gronow S."/>
            <person name="Klenk H.-P."/>
            <person name="Eisen J.A."/>
        </authorList>
    </citation>
    <scope>NUCLEOTIDE SEQUENCE</scope>
    <source>
        <strain evidence="5">Eklund 17B</strain>
    </source>
</reference>
<reference evidence="5" key="2">
    <citation type="submission" date="2009-08" db="EMBL/GenBank/DDBJ databases">
        <authorList>
            <person name="Shrivastava S."/>
            <person name="Brinkac L.M."/>
            <person name="Dodson R.J."/>
            <person name="Harkins D.M."/>
            <person name="Durkin A.S."/>
            <person name="Sutton G."/>
        </authorList>
    </citation>
    <scope>NUCLEOTIDE SEQUENCE</scope>
    <source>
        <strain evidence="5">Eklund 17B</strain>
    </source>
</reference>
<keyword evidence="2" id="KW-0540">Nuclease</keyword>
<feature type="domain" description="VRR-NUC" evidence="4">
    <location>
        <begin position="1"/>
        <end position="104"/>
    </location>
</feature>
<organism evidence="5">
    <name type="scientific">Clostridium botulinum (strain Eklund 17B / Type B)</name>
    <dbReference type="NCBI Taxonomy" id="935198"/>
    <lineage>
        <taxon>Bacteria</taxon>
        <taxon>Bacillati</taxon>
        <taxon>Bacillota</taxon>
        <taxon>Clostridia</taxon>
        <taxon>Eubacteriales</taxon>
        <taxon>Clostridiaceae</taxon>
        <taxon>Clostridium</taxon>
    </lineage>
</organism>
<dbReference type="GO" id="GO:0004518">
    <property type="term" value="F:nuclease activity"/>
    <property type="evidence" value="ECO:0007669"/>
    <property type="project" value="UniProtKB-KW"/>
</dbReference>
<protein>
    <submittedName>
        <fullName evidence="5">VRR-NUC domain protein</fullName>
    </submittedName>
</protein>
<evidence type="ECO:0000259" key="4">
    <source>
        <dbReference type="SMART" id="SM00990"/>
    </source>
</evidence>
<proteinExistence type="predicted"/>
<evidence type="ECO:0000313" key="5">
    <source>
        <dbReference type="EMBL" id="ACD23117.1"/>
    </source>
</evidence>
<dbReference type="Pfam" id="PF08774">
    <property type="entry name" value="VRR_NUC"/>
    <property type="match status" value="1"/>
</dbReference>
<dbReference type="GO" id="GO:0003676">
    <property type="term" value="F:nucleic acid binding"/>
    <property type="evidence" value="ECO:0007669"/>
    <property type="project" value="InterPro"/>
</dbReference>
<evidence type="ECO:0000256" key="2">
    <source>
        <dbReference type="ARBA" id="ARBA00022722"/>
    </source>
</evidence>
<dbReference type="KEGG" id="cbk:CLL_A2280"/>
<name>B2TRT8_CLOBB</name>
<dbReference type="GO" id="GO:0016788">
    <property type="term" value="F:hydrolase activity, acting on ester bonds"/>
    <property type="evidence" value="ECO:0007669"/>
    <property type="project" value="InterPro"/>
</dbReference>
<dbReference type="Gene3D" id="3.40.1350.10">
    <property type="match status" value="1"/>
</dbReference>
<dbReference type="AlphaFoldDB" id="B2TRT8"/>
<dbReference type="EMBL" id="CP001056">
    <property type="protein sequence ID" value="ACD23117.1"/>
    <property type="molecule type" value="Genomic_DNA"/>
</dbReference>
<gene>
    <name evidence="5" type="ordered locus">CLL_A2280</name>
</gene>
<dbReference type="InterPro" id="IPR011856">
    <property type="entry name" value="tRNA_endonuc-like_dom_sf"/>
</dbReference>